<dbReference type="InterPro" id="IPR011066">
    <property type="entry name" value="MscS_channel_C_sf"/>
</dbReference>
<comment type="subcellular location">
    <subcellularLocation>
        <location evidence="1">Cell membrane</location>
        <topology evidence="1">Multi-pass membrane protein</topology>
    </subcellularLocation>
</comment>
<evidence type="ECO:0000256" key="1">
    <source>
        <dbReference type="ARBA" id="ARBA00004651"/>
    </source>
</evidence>
<dbReference type="Pfam" id="PF21088">
    <property type="entry name" value="MS_channel_1st"/>
    <property type="match status" value="1"/>
</dbReference>
<keyword evidence="5 7" id="KW-1133">Transmembrane helix</keyword>
<accession>A0A4Q7YRI5</accession>
<dbReference type="Proteomes" id="UP000292958">
    <property type="component" value="Unassembled WGS sequence"/>
</dbReference>
<dbReference type="InterPro" id="IPR049142">
    <property type="entry name" value="MS_channel_1st"/>
</dbReference>
<dbReference type="Gene3D" id="1.10.287.1260">
    <property type="match status" value="1"/>
</dbReference>
<dbReference type="Pfam" id="PF00924">
    <property type="entry name" value="MS_channel_2nd"/>
    <property type="match status" value="1"/>
</dbReference>
<dbReference type="SUPFAM" id="SSF50182">
    <property type="entry name" value="Sm-like ribonucleoproteins"/>
    <property type="match status" value="1"/>
</dbReference>
<dbReference type="InterPro" id="IPR006685">
    <property type="entry name" value="MscS_channel_2nd"/>
</dbReference>
<dbReference type="GO" id="GO:0008381">
    <property type="term" value="F:mechanosensitive monoatomic ion channel activity"/>
    <property type="evidence" value="ECO:0007669"/>
    <property type="project" value="InterPro"/>
</dbReference>
<feature type="transmembrane region" description="Helical" evidence="7">
    <location>
        <begin position="113"/>
        <end position="131"/>
    </location>
</feature>
<dbReference type="PANTHER" id="PTHR30460:SF0">
    <property type="entry name" value="MODERATE CONDUCTANCE MECHANOSENSITIVE CHANNEL YBIO"/>
    <property type="match status" value="1"/>
</dbReference>
<dbReference type="SUPFAM" id="SSF82689">
    <property type="entry name" value="Mechanosensitive channel protein MscS (YggB), C-terminal domain"/>
    <property type="match status" value="1"/>
</dbReference>
<feature type="domain" description="Mechanosensitive ion channel transmembrane helices 2/3" evidence="9">
    <location>
        <begin position="92"/>
        <end position="128"/>
    </location>
</feature>
<feature type="transmembrane region" description="Helical" evidence="7">
    <location>
        <begin position="40"/>
        <end position="58"/>
    </location>
</feature>
<comment type="similarity">
    <text evidence="2">Belongs to the MscS (TC 1.A.23) family.</text>
</comment>
<comment type="caution">
    <text evidence="10">The sequence shown here is derived from an EMBL/GenBank/DDBJ whole genome shotgun (WGS) entry which is preliminary data.</text>
</comment>
<evidence type="ECO:0000256" key="2">
    <source>
        <dbReference type="ARBA" id="ARBA00008017"/>
    </source>
</evidence>
<dbReference type="InterPro" id="IPR010920">
    <property type="entry name" value="LSM_dom_sf"/>
</dbReference>
<evidence type="ECO:0000256" key="6">
    <source>
        <dbReference type="ARBA" id="ARBA00023136"/>
    </source>
</evidence>
<dbReference type="InterPro" id="IPR023408">
    <property type="entry name" value="MscS_beta-dom_sf"/>
</dbReference>
<keyword evidence="4 7" id="KW-0812">Transmembrane</keyword>
<dbReference type="InterPro" id="IPR045276">
    <property type="entry name" value="YbiO_bact"/>
</dbReference>
<keyword evidence="6 7" id="KW-0472">Membrane</keyword>
<evidence type="ECO:0000256" key="3">
    <source>
        <dbReference type="ARBA" id="ARBA00022475"/>
    </source>
</evidence>
<evidence type="ECO:0000313" key="10">
    <source>
        <dbReference type="EMBL" id="RZU39561.1"/>
    </source>
</evidence>
<protein>
    <submittedName>
        <fullName evidence="10">Small conductance mechanosensitive channel</fullName>
    </submittedName>
</protein>
<evidence type="ECO:0000256" key="7">
    <source>
        <dbReference type="SAM" id="Phobius"/>
    </source>
</evidence>
<keyword evidence="11" id="KW-1185">Reference proteome</keyword>
<dbReference type="PANTHER" id="PTHR30460">
    <property type="entry name" value="MODERATE CONDUCTANCE MECHANOSENSITIVE CHANNEL YBIO"/>
    <property type="match status" value="1"/>
</dbReference>
<dbReference type="GO" id="GO:0005886">
    <property type="term" value="C:plasma membrane"/>
    <property type="evidence" value="ECO:0007669"/>
    <property type="project" value="UniProtKB-SubCell"/>
</dbReference>
<proteinExistence type="inferred from homology"/>
<dbReference type="AlphaFoldDB" id="A0A4Q7YRI5"/>
<evidence type="ECO:0000259" key="9">
    <source>
        <dbReference type="Pfam" id="PF21088"/>
    </source>
</evidence>
<organism evidence="10 11">
    <name type="scientific">Edaphobacter modestus</name>
    <dbReference type="NCBI Taxonomy" id="388466"/>
    <lineage>
        <taxon>Bacteria</taxon>
        <taxon>Pseudomonadati</taxon>
        <taxon>Acidobacteriota</taxon>
        <taxon>Terriglobia</taxon>
        <taxon>Terriglobales</taxon>
        <taxon>Acidobacteriaceae</taxon>
        <taxon>Edaphobacter</taxon>
    </lineage>
</organism>
<dbReference type="OrthoDB" id="9809206at2"/>
<evidence type="ECO:0000256" key="5">
    <source>
        <dbReference type="ARBA" id="ARBA00022989"/>
    </source>
</evidence>
<reference evidence="10 11" key="1">
    <citation type="submission" date="2019-02" db="EMBL/GenBank/DDBJ databases">
        <title>Genomic Encyclopedia of Archaeal and Bacterial Type Strains, Phase II (KMG-II): from individual species to whole genera.</title>
        <authorList>
            <person name="Goeker M."/>
        </authorList>
    </citation>
    <scope>NUCLEOTIDE SEQUENCE [LARGE SCALE GENOMIC DNA]</scope>
    <source>
        <strain evidence="10 11">DSM 18101</strain>
    </source>
</reference>
<evidence type="ECO:0000259" key="8">
    <source>
        <dbReference type="Pfam" id="PF00924"/>
    </source>
</evidence>
<dbReference type="RefSeq" id="WP_130417750.1">
    <property type="nucleotide sequence ID" value="NZ_SHKW01000001.1"/>
</dbReference>
<dbReference type="EMBL" id="SHKW01000001">
    <property type="protein sequence ID" value="RZU39561.1"/>
    <property type="molecule type" value="Genomic_DNA"/>
</dbReference>
<gene>
    <name evidence="10" type="ORF">BDD14_0946</name>
</gene>
<sequence length="313" mass="34313">MLHLATALQGTPQEERLSYIVSNQWHQYVVVFVRDKAPQLVAVLIVAFILLRLVRFFVTRLQRRAAQQVGNFHRAAQMRTMASILRATSFGVIGFLAFLQILTLFGIPYEPLLASAGILGVGIGLGAQSIFKDMLNGIFILLEDQYNVGEVVAIAGLKGTVEDLSLRSTRLRDGDGTLYVIPNSQIATVSNQSRDFSVAQLSVSVDASANPDHVMDLLRKLADGVRGDSAFKDVVISDPEILGVNEIRGREVIYPINIRVRVNQRDGVLRELRRRIILAFEKEGIPLGISSNMLVMQQKADPTAPPAAPTLGG</sequence>
<keyword evidence="3" id="KW-1003">Cell membrane</keyword>
<dbReference type="InterPro" id="IPR011014">
    <property type="entry name" value="MscS_channel_TM-2"/>
</dbReference>
<dbReference type="Gene3D" id="3.30.70.100">
    <property type="match status" value="1"/>
</dbReference>
<dbReference type="Gene3D" id="2.30.30.60">
    <property type="match status" value="1"/>
</dbReference>
<evidence type="ECO:0000256" key="4">
    <source>
        <dbReference type="ARBA" id="ARBA00022692"/>
    </source>
</evidence>
<evidence type="ECO:0000313" key="11">
    <source>
        <dbReference type="Proteomes" id="UP000292958"/>
    </source>
</evidence>
<dbReference type="SUPFAM" id="SSF82861">
    <property type="entry name" value="Mechanosensitive channel protein MscS (YggB), transmembrane region"/>
    <property type="match status" value="1"/>
</dbReference>
<feature type="domain" description="Mechanosensitive ion channel MscS" evidence="8">
    <location>
        <begin position="130"/>
        <end position="194"/>
    </location>
</feature>
<name>A0A4Q7YRI5_9BACT</name>
<dbReference type="FunFam" id="2.30.30.60:FF:000001">
    <property type="entry name" value="MscS Mechanosensitive ion channel"/>
    <property type="match status" value="1"/>
</dbReference>
<feature type="transmembrane region" description="Helical" evidence="7">
    <location>
        <begin position="84"/>
        <end position="107"/>
    </location>
</feature>